<proteinExistence type="predicted"/>
<feature type="region of interest" description="Disordered" evidence="1">
    <location>
        <begin position="130"/>
        <end position="184"/>
    </location>
</feature>
<gene>
    <name evidence="2" type="ORF">RIF29_06398</name>
</gene>
<sequence length="283" mass="31000">MAADENERTLTTEESDILERSIKKPKGGGEGFSNSSSEPVFALRGDNGEDSTGLHWEEVDLPNNKDSGDGGPFDSFKGITVVEKMSGHFQCPEFILDEEEKQRIRRPWRNASGDGVAGSGSKFRVLADSPENFEDQNHAPPKIVEEGISAPKNSLDKGQSLKVDKAKDSLQSEKRKADGKIKRDGSHHDEIVGLINVNKSVEEICAEMREAILGNKNTQRTHKPHVIDSTSNNTVIQETQFVTPQVNKLHGISSTHAYHSVTDGMGNLPHFVRPPDSTLVAHG</sequence>
<evidence type="ECO:0000313" key="3">
    <source>
        <dbReference type="Proteomes" id="UP001372338"/>
    </source>
</evidence>
<feature type="compositionally biased region" description="Basic and acidic residues" evidence="1">
    <location>
        <begin position="162"/>
        <end position="184"/>
    </location>
</feature>
<dbReference type="AlphaFoldDB" id="A0AAN9J5S5"/>
<reference evidence="2 3" key="1">
    <citation type="submission" date="2024-01" db="EMBL/GenBank/DDBJ databases">
        <title>The genomes of 5 underutilized Papilionoideae crops provide insights into root nodulation and disease resistanc.</title>
        <authorList>
            <person name="Yuan L."/>
        </authorList>
    </citation>
    <scope>NUCLEOTIDE SEQUENCE [LARGE SCALE GENOMIC DNA]</scope>
    <source>
        <strain evidence="2">ZHUSHIDOU_FW_LH</strain>
        <tissue evidence="2">Leaf</tissue>
    </source>
</reference>
<organism evidence="2 3">
    <name type="scientific">Crotalaria pallida</name>
    <name type="common">Smooth rattlebox</name>
    <name type="synonym">Crotalaria striata</name>
    <dbReference type="NCBI Taxonomy" id="3830"/>
    <lineage>
        <taxon>Eukaryota</taxon>
        <taxon>Viridiplantae</taxon>
        <taxon>Streptophyta</taxon>
        <taxon>Embryophyta</taxon>
        <taxon>Tracheophyta</taxon>
        <taxon>Spermatophyta</taxon>
        <taxon>Magnoliopsida</taxon>
        <taxon>eudicotyledons</taxon>
        <taxon>Gunneridae</taxon>
        <taxon>Pentapetalae</taxon>
        <taxon>rosids</taxon>
        <taxon>fabids</taxon>
        <taxon>Fabales</taxon>
        <taxon>Fabaceae</taxon>
        <taxon>Papilionoideae</taxon>
        <taxon>50 kb inversion clade</taxon>
        <taxon>genistoids sensu lato</taxon>
        <taxon>core genistoids</taxon>
        <taxon>Crotalarieae</taxon>
        <taxon>Crotalaria</taxon>
    </lineage>
</organism>
<name>A0AAN9J5S5_CROPI</name>
<evidence type="ECO:0000256" key="1">
    <source>
        <dbReference type="SAM" id="MobiDB-lite"/>
    </source>
</evidence>
<accession>A0AAN9J5S5</accession>
<keyword evidence="3" id="KW-1185">Reference proteome</keyword>
<protein>
    <submittedName>
        <fullName evidence="2">Uncharacterized protein</fullName>
    </submittedName>
</protein>
<feature type="region of interest" description="Disordered" evidence="1">
    <location>
        <begin position="1"/>
        <end position="72"/>
    </location>
</feature>
<dbReference type="Proteomes" id="UP001372338">
    <property type="component" value="Unassembled WGS sequence"/>
</dbReference>
<comment type="caution">
    <text evidence="2">The sequence shown here is derived from an EMBL/GenBank/DDBJ whole genome shotgun (WGS) entry which is preliminary data.</text>
</comment>
<feature type="compositionally biased region" description="Basic and acidic residues" evidence="1">
    <location>
        <begin position="1"/>
        <end position="22"/>
    </location>
</feature>
<evidence type="ECO:0000313" key="2">
    <source>
        <dbReference type="EMBL" id="KAK7291339.1"/>
    </source>
</evidence>
<dbReference type="EMBL" id="JAYWIO010000001">
    <property type="protein sequence ID" value="KAK7291339.1"/>
    <property type="molecule type" value="Genomic_DNA"/>
</dbReference>